<evidence type="ECO:0000313" key="5">
    <source>
        <dbReference type="EMBL" id="SFN19337.1"/>
    </source>
</evidence>
<dbReference type="InterPro" id="IPR010982">
    <property type="entry name" value="Lambda_DNA-bd_dom_sf"/>
</dbReference>
<evidence type="ECO:0000259" key="4">
    <source>
        <dbReference type="PROSITE" id="PS50932"/>
    </source>
</evidence>
<dbReference type="Gene3D" id="3.40.50.2300">
    <property type="match status" value="2"/>
</dbReference>
<evidence type="ECO:0000313" key="6">
    <source>
        <dbReference type="Proteomes" id="UP000242222"/>
    </source>
</evidence>
<dbReference type="PANTHER" id="PTHR30146:SF109">
    <property type="entry name" value="HTH-TYPE TRANSCRIPTIONAL REGULATOR GALS"/>
    <property type="match status" value="1"/>
</dbReference>
<dbReference type="EMBL" id="FOVC01000003">
    <property type="protein sequence ID" value="SFN19337.1"/>
    <property type="molecule type" value="Genomic_DNA"/>
</dbReference>
<keyword evidence="3" id="KW-0804">Transcription</keyword>
<dbReference type="STRING" id="1367852.SAMN05216516_103206"/>
<feature type="domain" description="HTH lacI-type" evidence="4">
    <location>
        <begin position="10"/>
        <end position="65"/>
    </location>
</feature>
<dbReference type="InterPro" id="IPR001761">
    <property type="entry name" value="Peripla_BP/Lac1_sug-bd_dom"/>
</dbReference>
<reference evidence="6" key="1">
    <citation type="submission" date="2016-10" db="EMBL/GenBank/DDBJ databases">
        <authorList>
            <person name="Varghese N."/>
            <person name="Submissions S."/>
        </authorList>
    </citation>
    <scope>NUCLEOTIDE SEQUENCE [LARGE SCALE GENOMIC DNA]</scope>
    <source>
        <strain evidence="6">N6PO6</strain>
    </source>
</reference>
<dbReference type="Proteomes" id="UP000242222">
    <property type="component" value="Unassembled WGS sequence"/>
</dbReference>
<dbReference type="AlphaFoldDB" id="A0A1I4X0H9"/>
<organism evidence="5 6">
    <name type="scientific">Izhakiella capsodis</name>
    <dbReference type="NCBI Taxonomy" id="1367852"/>
    <lineage>
        <taxon>Bacteria</taxon>
        <taxon>Pseudomonadati</taxon>
        <taxon>Pseudomonadota</taxon>
        <taxon>Gammaproteobacteria</taxon>
        <taxon>Enterobacterales</taxon>
        <taxon>Erwiniaceae</taxon>
        <taxon>Izhakiella</taxon>
    </lineage>
</organism>
<dbReference type="PROSITE" id="PS50932">
    <property type="entry name" value="HTH_LACI_2"/>
    <property type="match status" value="1"/>
</dbReference>
<evidence type="ECO:0000256" key="1">
    <source>
        <dbReference type="ARBA" id="ARBA00023015"/>
    </source>
</evidence>
<dbReference type="SMART" id="SM00354">
    <property type="entry name" value="HTH_LACI"/>
    <property type="match status" value="1"/>
</dbReference>
<protein>
    <submittedName>
        <fullName evidence="5">Transcriptional regulator, LacI family</fullName>
    </submittedName>
</protein>
<keyword evidence="2" id="KW-0238">DNA-binding</keyword>
<dbReference type="SUPFAM" id="SSF47413">
    <property type="entry name" value="lambda repressor-like DNA-binding domains"/>
    <property type="match status" value="1"/>
</dbReference>
<dbReference type="InterPro" id="IPR028082">
    <property type="entry name" value="Peripla_BP_I"/>
</dbReference>
<keyword evidence="6" id="KW-1185">Reference proteome</keyword>
<dbReference type="OrthoDB" id="6790885at2"/>
<dbReference type="RefSeq" id="WP_092876580.1">
    <property type="nucleotide sequence ID" value="NZ_FOVC01000003.1"/>
</dbReference>
<dbReference type="PANTHER" id="PTHR30146">
    <property type="entry name" value="LACI-RELATED TRANSCRIPTIONAL REPRESSOR"/>
    <property type="match status" value="1"/>
</dbReference>
<name>A0A1I4X0H9_9GAMM</name>
<accession>A0A1I4X0H9</accession>
<sequence length="344" mass="37509">MAKQQGAGRATRADVAKEAGTSVAVVSYVMNNGPRPVAKATRERVLQAIKKVGYRPNSVARALASGTTKTFGLVVPNISNVFVASLAHALQQEVLAKGQVMLLGDAGDSRQRELELINNLLERRVDGLIYISVDRHPYIDLIQASATPLVMLDRLDPGEHHVSVLRVDERAAASQVTSHLLNHGYQKVGIISGPLEMMNAQDRINGWCDAMAGFDLAVNERWIFPAPYTRTGGYQATKAMLAQGSYPRALFCSNELQAIGCVRALADAGLKVPDDVALVCFNGTEQSAFHVPSLTTVRQPVNEMARAAFEMLQNWTAEPLLREFAHRLEIGESCGCRLHKLPQE</sequence>
<dbReference type="Gene3D" id="1.10.260.40">
    <property type="entry name" value="lambda repressor-like DNA-binding domains"/>
    <property type="match status" value="1"/>
</dbReference>
<dbReference type="GO" id="GO:0000976">
    <property type="term" value="F:transcription cis-regulatory region binding"/>
    <property type="evidence" value="ECO:0007669"/>
    <property type="project" value="TreeGrafter"/>
</dbReference>
<proteinExistence type="predicted"/>
<keyword evidence="1" id="KW-0805">Transcription regulation</keyword>
<dbReference type="CDD" id="cd06267">
    <property type="entry name" value="PBP1_LacI_sugar_binding-like"/>
    <property type="match status" value="1"/>
</dbReference>
<dbReference type="SUPFAM" id="SSF53822">
    <property type="entry name" value="Periplasmic binding protein-like I"/>
    <property type="match status" value="1"/>
</dbReference>
<dbReference type="CDD" id="cd01392">
    <property type="entry name" value="HTH_LacI"/>
    <property type="match status" value="1"/>
</dbReference>
<dbReference type="InterPro" id="IPR000843">
    <property type="entry name" value="HTH_LacI"/>
</dbReference>
<dbReference type="GO" id="GO:0003700">
    <property type="term" value="F:DNA-binding transcription factor activity"/>
    <property type="evidence" value="ECO:0007669"/>
    <property type="project" value="TreeGrafter"/>
</dbReference>
<evidence type="ECO:0000256" key="3">
    <source>
        <dbReference type="ARBA" id="ARBA00023163"/>
    </source>
</evidence>
<evidence type="ECO:0000256" key="2">
    <source>
        <dbReference type="ARBA" id="ARBA00023125"/>
    </source>
</evidence>
<dbReference type="Pfam" id="PF00356">
    <property type="entry name" value="LacI"/>
    <property type="match status" value="1"/>
</dbReference>
<gene>
    <name evidence="5" type="ORF">SAMN05216516_103206</name>
</gene>
<dbReference type="Pfam" id="PF00532">
    <property type="entry name" value="Peripla_BP_1"/>
    <property type="match status" value="1"/>
</dbReference>